<feature type="compositionally biased region" description="Basic and acidic residues" evidence="1">
    <location>
        <begin position="35"/>
        <end position="47"/>
    </location>
</feature>
<dbReference type="EMBL" id="MKHE01000024">
    <property type="protein sequence ID" value="OWK02719.1"/>
    <property type="molecule type" value="Genomic_DNA"/>
</dbReference>
<sequence length="103" mass="11035">MVPKVTKEAHDPPKAKAKSKALKAKKAGKWPPGQEEGRGDTAKERTEAGAGGQDKVGAEPNKGGEVEGENWDQGRDQRHAGDCHGAFNEILSQLPKIELDILL</sequence>
<evidence type="ECO:0000313" key="3">
    <source>
        <dbReference type="Proteomes" id="UP000242450"/>
    </source>
</evidence>
<name>A0A212C9Q8_CEREH</name>
<feature type="compositionally biased region" description="Basic residues" evidence="1">
    <location>
        <begin position="15"/>
        <end position="28"/>
    </location>
</feature>
<organism evidence="2 3">
    <name type="scientific">Cervus elaphus hippelaphus</name>
    <name type="common">European red deer</name>
    <dbReference type="NCBI Taxonomy" id="46360"/>
    <lineage>
        <taxon>Eukaryota</taxon>
        <taxon>Metazoa</taxon>
        <taxon>Chordata</taxon>
        <taxon>Craniata</taxon>
        <taxon>Vertebrata</taxon>
        <taxon>Euteleostomi</taxon>
        <taxon>Mammalia</taxon>
        <taxon>Eutheria</taxon>
        <taxon>Laurasiatheria</taxon>
        <taxon>Artiodactyla</taxon>
        <taxon>Ruminantia</taxon>
        <taxon>Pecora</taxon>
        <taxon>Cervidae</taxon>
        <taxon>Cervinae</taxon>
        <taxon>Cervus</taxon>
    </lineage>
</organism>
<keyword evidence="3" id="KW-1185">Reference proteome</keyword>
<feature type="region of interest" description="Disordered" evidence="1">
    <location>
        <begin position="1"/>
        <end position="80"/>
    </location>
</feature>
<accession>A0A212C9Q8</accession>
<gene>
    <name evidence="2" type="ORF">Celaphus_00010181</name>
</gene>
<dbReference type="AlphaFoldDB" id="A0A212C9Q8"/>
<evidence type="ECO:0000256" key="1">
    <source>
        <dbReference type="SAM" id="MobiDB-lite"/>
    </source>
</evidence>
<reference evidence="2 3" key="1">
    <citation type="journal article" date="2018" name="Mol. Genet. Genomics">
        <title>The red deer Cervus elaphus genome CerEla1.0: sequencing, annotating, genes, and chromosomes.</title>
        <authorList>
            <person name="Bana N.A."/>
            <person name="Nyiri A."/>
            <person name="Nagy J."/>
            <person name="Frank K."/>
            <person name="Nagy T."/>
            <person name="Steger V."/>
            <person name="Schiller M."/>
            <person name="Lakatos P."/>
            <person name="Sugar L."/>
            <person name="Horn P."/>
            <person name="Barta E."/>
            <person name="Orosz L."/>
        </authorList>
    </citation>
    <scope>NUCLEOTIDE SEQUENCE [LARGE SCALE GENOMIC DNA]</scope>
    <source>
        <strain evidence="2">Hungarian</strain>
    </source>
</reference>
<dbReference type="Proteomes" id="UP000242450">
    <property type="component" value="Chromosome 24"/>
</dbReference>
<feature type="compositionally biased region" description="Basic and acidic residues" evidence="1">
    <location>
        <begin position="1"/>
        <end position="14"/>
    </location>
</feature>
<evidence type="ECO:0000313" key="2">
    <source>
        <dbReference type="EMBL" id="OWK02719.1"/>
    </source>
</evidence>
<protein>
    <submittedName>
        <fullName evidence="2">Uncharacterized protein</fullName>
    </submittedName>
</protein>
<proteinExistence type="predicted"/>
<comment type="caution">
    <text evidence="2">The sequence shown here is derived from an EMBL/GenBank/DDBJ whole genome shotgun (WGS) entry which is preliminary data.</text>
</comment>